<dbReference type="InterPro" id="IPR000836">
    <property type="entry name" value="PRTase_dom"/>
</dbReference>
<keyword evidence="3" id="KW-1185">Reference proteome</keyword>
<organism evidence="2 3">
    <name type="scientific">Spongiactinospora gelatinilytica</name>
    <dbReference type="NCBI Taxonomy" id="2666298"/>
    <lineage>
        <taxon>Bacteria</taxon>
        <taxon>Bacillati</taxon>
        <taxon>Actinomycetota</taxon>
        <taxon>Actinomycetes</taxon>
        <taxon>Streptosporangiales</taxon>
        <taxon>Streptosporangiaceae</taxon>
        <taxon>Spongiactinospora</taxon>
    </lineage>
</organism>
<dbReference type="InterPro" id="IPR029057">
    <property type="entry name" value="PRTase-like"/>
</dbReference>
<dbReference type="AlphaFoldDB" id="A0A2W2GRG0"/>
<dbReference type="EMBL" id="POUA01000196">
    <property type="protein sequence ID" value="PZG39898.1"/>
    <property type="molecule type" value="Genomic_DNA"/>
</dbReference>
<sequence length="189" mass="20511">MAQGGGGPGRLGLAMIIKRIYQHERIWSLSNERFEAAVALLAEHERRNDPTLIIGIARGGVRLAHHLAARLQIPATFITASHNPDDTIESPATGHVTVTDIPTIDPAARILLVDDICGSGATLATVTDLLAVPATRTATLCRNVGATHHPDAWVWDVADWTVFPWETAPPDVSPRPLPFPHRIRTRSEP</sequence>
<dbReference type="SUPFAM" id="SSF53271">
    <property type="entry name" value="PRTase-like"/>
    <property type="match status" value="1"/>
</dbReference>
<dbReference type="Gene3D" id="3.40.50.2020">
    <property type="match status" value="1"/>
</dbReference>
<evidence type="ECO:0000313" key="2">
    <source>
        <dbReference type="EMBL" id="PZG39898.1"/>
    </source>
</evidence>
<name>A0A2W2GRG0_9ACTN</name>
<gene>
    <name evidence="2" type="ORF">C1I98_23015</name>
</gene>
<evidence type="ECO:0000313" key="3">
    <source>
        <dbReference type="Proteomes" id="UP000248544"/>
    </source>
</evidence>
<proteinExistence type="predicted"/>
<evidence type="ECO:0000259" key="1">
    <source>
        <dbReference type="Pfam" id="PF00156"/>
    </source>
</evidence>
<protein>
    <recommendedName>
        <fullName evidence="1">Phosphoribosyltransferase domain-containing protein</fullName>
    </recommendedName>
</protein>
<reference evidence="2 3" key="1">
    <citation type="submission" date="2018-01" db="EMBL/GenBank/DDBJ databases">
        <title>Draft genome sequence of Sphaerisporangium sp. 7K107.</title>
        <authorList>
            <person name="Sahin N."/>
            <person name="Saygin H."/>
            <person name="Ay H."/>
        </authorList>
    </citation>
    <scope>NUCLEOTIDE SEQUENCE [LARGE SCALE GENOMIC DNA]</scope>
    <source>
        <strain evidence="2 3">7K107</strain>
    </source>
</reference>
<dbReference type="CDD" id="cd06223">
    <property type="entry name" value="PRTases_typeI"/>
    <property type="match status" value="1"/>
</dbReference>
<dbReference type="Pfam" id="PF00156">
    <property type="entry name" value="Pribosyltran"/>
    <property type="match status" value="1"/>
</dbReference>
<dbReference type="Proteomes" id="UP000248544">
    <property type="component" value="Unassembled WGS sequence"/>
</dbReference>
<comment type="caution">
    <text evidence="2">The sequence shown here is derived from an EMBL/GenBank/DDBJ whole genome shotgun (WGS) entry which is preliminary data.</text>
</comment>
<feature type="domain" description="Phosphoribosyltransferase" evidence="1">
    <location>
        <begin position="31"/>
        <end position="168"/>
    </location>
</feature>
<accession>A0A2W2GRG0</accession>